<dbReference type="InterPro" id="IPR000182">
    <property type="entry name" value="GNAT_dom"/>
</dbReference>
<dbReference type="EMBL" id="RFFG01000029">
    <property type="protein sequence ID" value="RMI42926.1"/>
    <property type="molecule type" value="Genomic_DNA"/>
</dbReference>
<name>A0A3M2M0B2_9ACTN</name>
<gene>
    <name evidence="2" type="ORF">EBO15_18040</name>
</gene>
<dbReference type="SUPFAM" id="SSF55729">
    <property type="entry name" value="Acyl-CoA N-acyltransferases (Nat)"/>
    <property type="match status" value="1"/>
</dbReference>
<dbReference type="Pfam" id="PF13302">
    <property type="entry name" value="Acetyltransf_3"/>
    <property type="match status" value="1"/>
</dbReference>
<dbReference type="PANTHER" id="PTHR43792">
    <property type="entry name" value="GNAT FAMILY, PUTATIVE (AFU_ORTHOLOGUE AFUA_3G00765)-RELATED-RELATED"/>
    <property type="match status" value="1"/>
</dbReference>
<dbReference type="InterPro" id="IPR016181">
    <property type="entry name" value="Acyl_CoA_acyltransferase"/>
</dbReference>
<evidence type="ECO:0000259" key="1">
    <source>
        <dbReference type="Pfam" id="PF13302"/>
    </source>
</evidence>
<keyword evidence="3" id="KW-1185">Reference proteome</keyword>
<dbReference type="PANTHER" id="PTHR43792:SF1">
    <property type="entry name" value="N-ACETYLTRANSFERASE DOMAIN-CONTAINING PROTEIN"/>
    <property type="match status" value="1"/>
</dbReference>
<sequence>MSEEVRTGRLALRPVSMSDHTALLAHWTGPLVRRHLFGDRRVSPEQVTEIIAASQRDFATEGYGLWALRPAFRRFGEPAVTGRALLGVAGLCGTDAAGDVEMVYSLEPDRWGQGLAAEAGLAVLRHAFTDAGLRRVVAEIDMANASSLGVAQQLGMRHRGMGPGGTAIYAIDRTQWIGTRHTLARRQQNPSPEML</sequence>
<dbReference type="Proteomes" id="UP000282674">
    <property type="component" value="Unassembled WGS sequence"/>
</dbReference>
<comment type="caution">
    <text evidence="2">The sequence shown here is derived from an EMBL/GenBank/DDBJ whole genome shotgun (WGS) entry which is preliminary data.</text>
</comment>
<accession>A0A3M2M0B2</accession>
<dbReference type="Gene3D" id="3.40.630.30">
    <property type="match status" value="1"/>
</dbReference>
<organism evidence="2 3">
    <name type="scientific">Actinomadura harenae</name>
    <dbReference type="NCBI Taxonomy" id="2483351"/>
    <lineage>
        <taxon>Bacteria</taxon>
        <taxon>Bacillati</taxon>
        <taxon>Actinomycetota</taxon>
        <taxon>Actinomycetes</taxon>
        <taxon>Streptosporangiales</taxon>
        <taxon>Thermomonosporaceae</taxon>
        <taxon>Actinomadura</taxon>
    </lineage>
</organism>
<dbReference type="GO" id="GO:0016747">
    <property type="term" value="F:acyltransferase activity, transferring groups other than amino-acyl groups"/>
    <property type="evidence" value="ECO:0007669"/>
    <property type="project" value="InterPro"/>
</dbReference>
<evidence type="ECO:0000313" key="2">
    <source>
        <dbReference type="EMBL" id="RMI42926.1"/>
    </source>
</evidence>
<evidence type="ECO:0000313" key="3">
    <source>
        <dbReference type="Proteomes" id="UP000282674"/>
    </source>
</evidence>
<reference evidence="2 3" key="1">
    <citation type="submission" date="2018-10" db="EMBL/GenBank/DDBJ databases">
        <title>Isolation from soil.</title>
        <authorList>
            <person name="Hu J."/>
        </authorList>
    </citation>
    <scope>NUCLEOTIDE SEQUENCE [LARGE SCALE GENOMIC DNA]</scope>
    <source>
        <strain evidence="2 3">NEAU-Ht49</strain>
    </source>
</reference>
<proteinExistence type="predicted"/>
<dbReference type="OrthoDB" id="3533156at2"/>
<feature type="domain" description="N-acetyltransferase" evidence="1">
    <location>
        <begin position="9"/>
        <end position="157"/>
    </location>
</feature>
<dbReference type="RefSeq" id="WP_122195563.1">
    <property type="nucleotide sequence ID" value="NZ_JBHSKC010000017.1"/>
</dbReference>
<protein>
    <submittedName>
        <fullName evidence="2">N-acetyltransferase</fullName>
    </submittedName>
</protein>
<dbReference type="AlphaFoldDB" id="A0A3M2M0B2"/>
<keyword evidence="2" id="KW-0808">Transferase</keyword>
<dbReference type="InterPro" id="IPR051531">
    <property type="entry name" value="N-acetyltransferase"/>
</dbReference>